<evidence type="ECO:0000256" key="3">
    <source>
        <dbReference type="ARBA" id="ARBA00022840"/>
    </source>
</evidence>
<dbReference type="InterPro" id="IPR027417">
    <property type="entry name" value="P-loop_NTPase"/>
</dbReference>
<dbReference type="eggNOG" id="COG0489">
    <property type="taxonomic scope" value="Bacteria"/>
</dbReference>
<name>A0A0W0YB41_9GAMM</name>
<dbReference type="GO" id="GO:0016887">
    <property type="term" value="F:ATP hydrolysis activity"/>
    <property type="evidence" value="ECO:0007669"/>
    <property type="project" value="UniProtKB-UniRule"/>
</dbReference>
<dbReference type="FunFam" id="3.40.50.300:FF:000418">
    <property type="entry name" value="Iron-sulfur cluster carrier protein"/>
    <property type="match status" value="1"/>
</dbReference>
<comment type="subunit">
    <text evidence="7">Homodimer.</text>
</comment>
<reference evidence="8 9" key="1">
    <citation type="submission" date="2015-11" db="EMBL/GenBank/DDBJ databases">
        <title>Genomic analysis of 38 Legionella species identifies large and diverse effector repertoires.</title>
        <authorList>
            <person name="Burstein D."/>
            <person name="Amaro F."/>
            <person name="Zusman T."/>
            <person name="Lifshitz Z."/>
            <person name="Cohen O."/>
            <person name="Gilbert J.A."/>
            <person name="Pupko T."/>
            <person name="Shuman H.A."/>
            <person name="Segal G."/>
        </authorList>
    </citation>
    <scope>NUCLEOTIDE SEQUENCE [LARGE SCALE GENOMIC DNA]</scope>
    <source>
        <strain evidence="8 9">Mt.St.Helens-4</strain>
    </source>
</reference>
<proteinExistence type="inferred from homology"/>
<dbReference type="PANTHER" id="PTHR42961:SF2">
    <property type="entry name" value="IRON-SULFUR PROTEIN NUBPL"/>
    <property type="match status" value="1"/>
</dbReference>
<dbReference type="SUPFAM" id="SSF52540">
    <property type="entry name" value="P-loop containing nucleoside triphosphate hydrolases"/>
    <property type="match status" value="1"/>
</dbReference>
<evidence type="ECO:0000256" key="7">
    <source>
        <dbReference type="HAMAP-Rule" id="MF_02040"/>
    </source>
</evidence>
<dbReference type="InterPro" id="IPR044304">
    <property type="entry name" value="NUBPL-like"/>
</dbReference>
<keyword evidence="5 7" id="KW-0411">Iron-sulfur</keyword>
<dbReference type="OrthoDB" id="9809679at2"/>
<accession>A0A0W0YB41</accession>
<evidence type="ECO:0000256" key="5">
    <source>
        <dbReference type="ARBA" id="ARBA00023014"/>
    </source>
</evidence>
<dbReference type="CDD" id="cd02037">
    <property type="entry name" value="Mrp_NBP35"/>
    <property type="match status" value="1"/>
</dbReference>
<keyword evidence="2 7" id="KW-0547">Nucleotide-binding</keyword>
<comment type="similarity">
    <text evidence="6 7">Belongs to the Mrp/NBP35 ATP-binding proteins family.</text>
</comment>
<dbReference type="RefSeq" id="WP_027271399.1">
    <property type="nucleotide sequence ID" value="NZ_CAAAJE010000017.1"/>
</dbReference>
<sequence>MTIENTVIHLMNTLKDPFLGLTGKEMNLQCSIELLQNQLILNLTAGFPSSLLEEQYQPLLLQALQSEFPNHQVALRINHYIKAHRTQLVGKGLRGVKNTIAIASGKGGVGKSTVTVNLATALARLGARVGILDADIYGPSMPLMLGNTEPVQVKEEHYLPVIVHGIQTMSIGYLMNNEQALIWRGPMLAKSLIQMLDITLWDDLDYLFIDLPPGTGDIQLTLVQKIPLTTAIVVTTPQNVATLDAQKALSMFSKTGIDVLGIVENMSTHICSQCGHQEAIFGTGGAASLCANYHCLLLGQLPLDIRIRKHCDEGQPTATQAQDELTDAFTKTAMRSAIELAKKPINYADKFPKIVVE</sequence>
<protein>
    <recommendedName>
        <fullName evidence="7">Iron-sulfur cluster carrier protein</fullName>
    </recommendedName>
</protein>
<evidence type="ECO:0000313" key="8">
    <source>
        <dbReference type="EMBL" id="KTD54093.1"/>
    </source>
</evidence>
<dbReference type="GO" id="GO:0140663">
    <property type="term" value="F:ATP-dependent FeS chaperone activity"/>
    <property type="evidence" value="ECO:0007669"/>
    <property type="project" value="InterPro"/>
</dbReference>
<dbReference type="Pfam" id="PF10609">
    <property type="entry name" value="ParA"/>
    <property type="match status" value="1"/>
</dbReference>
<feature type="binding site" evidence="7">
    <location>
        <begin position="105"/>
        <end position="112"/>
    </location>
    <ligand>
        <name>ATP</name>
        <dbReference type="ChEBI" id="CHEBI:30616"/>
    </ligand>
</feature>
<gene>
    <name evidence="8" type="primary">mrp</name>
    <name evidence="8" type="ORF">Lsai_2915</name>
</gene>
<evidence type="ECO:0000256" key="1">
    <source>
        <dbReference type="ARBA" id="ARBA00022723"/>
    </source>
</evidence>
<dbReference type="GO" id="GO:0051539">
    <property type="term" value="F:4 iron, 4 sulfur cluster binding"/>
    <property type="evidence" value="ECO:0007669"/>
    <property type="project" value="TreeGrafter"/>
</dbReference>
<keyword evidence="4 7" id="KW-0408">Iron</keyword>
<dbReference type="Gene3D" id="3.40.50.300">
    <property type="entry name" value="P-loop containing nucleotide triphosphate hydrolases"/>
    <property type="match status" value="1"/>
</dbReference>
<keyword evidence="1 7" id="KW-0479">Metal-binding</keyword>
<keyword evidence="7" id="KW-0378">Hydrolase</keyword>
<dbReference type="HAMAP" id="MF_02040">
    <property type="entry name" value="Mrp_NBP35"/>
    <property type="match status" value="1"/>
</dbReference>
<comment type="caution">
    <text evidence="8">The sequence shown here is derived from an EMBL/GenBank/DDBJ whole genome shotgun (WGS) entry which is preliminary data.</text>
</comment>
<dbReference type="GO" id="GO:0005829">
    <property type="term" value="C:cytosol"/>
    <property type="evidence" value="ECO:0007669"/>
    <property type="project" value="TreeGrafter"/>
</dbReference>
<dbReference type="InterPro" id="IPR019591">
    <property type="entry name" value="Mrp/NBP35_ATP-bd"/>
</dbReference>
<dbReference type="Proteomes" id="UP000054621">
    <property type="component" value="Unassembled WGS sequence"/>
</dbReference>
<dbReference type="PATRIC" id="fig|28087.4.peg.3133"/>
<evidence type="ECO:0000256" key="4">
    <source>
        <dbReference type="ARBA" id="ARBA00023004"/>
    </source>
</evidence>
<evidence type="ECO:0000256" key="6">
    <source>
        <dbReference type="ARBA" id="ARBA00024036"/>
    </source>
</evidence>
<dbReference type="AlphaFoldDB" id="A0A0W0YB41"/>
<dbReference type="InterPro" id="IPR033756">
    <property type="entry name" value="YlxH/NBP35"/>
</dbReference>
<evidence type="ECO:0000256" key="2">
    <source>
        <dbReference type="ARBA" id="ARBA00022741"/>
    </source>
</evidence>
<keyword evidence="3 7" id="KW-0067">ATP-binding</keyword>
<dbReference type="EMBL" id="LNYV01000037">
    <property type="protein sequence ID" value="KTD54093.1"/>
    <property type="molecule type" value="Genomic_DNA"/>
</dbReference>
<dbReference type="GO" id="GO:0016226">
    <property type="term" value="P:iron-sulfur cluster assembly"/>
    <property type="evidence" value="ECO:0007669"/>
    <property type="project" value="InterPro"/>
</dbReference>
<dbReference type="STRING" id="28087.Lsai_2915"/>
<dbReference type="NCBIfam" id="NF008669">
    <property type="entry name" value="PRK11670.1"/>
    <property type="match status" value="1"/>
</dbReference>
<organism evidence="8 9">
    <name type="scientific">Legionella sainthelensi</name>
    <dbReference type="NCBI Taxonomy" id="28087"/>
    <lineage>
        <taxon>Bacteria</taxon>
        <taxon>Pseudomonadati</taxon>
        <taxon>Pseudomonadota</taxon>
        <taxon>Gammaproteobacteria</taxon>
        <taxon>Legionellales</taxon>
        <taxon>Legionellaceae</taxon>
        <taxon>Legionella</taxon>
    </lineage>
</organism>
<comment type="function">
    <text evidence="7">Binds and transfers iron-sulfur (Fe-S) clusters to target apoproteins. Can hydrolyze ATP.</text>
</comment>
<evidence type="ECO:0000313" key="9">
    <source>
        <dbReference type="Proteomes" id="UP000054621"/>
    </source>
</evidence>
<dbReference type="PANTHER" id="PTHR42961">
    <property type="entry name" value="IRON-SULFUR PROTEIN NUBPL"/>
    <property type="match status" value="1"/>
</dbReference>
<dbReference type="GO" id="GO:0046872">
    <property type="term" value="F:metal ion binding"/>
    <property type="evidence" value="ECO:0007669"/>
    <property type="project" value="UniProtKB-KW"/>
</dbReference>
<dbReference type="GO" id="GO:0005524">
    <property type="term" value="F:ATP binding"/>
    <property type="evidence" value="ECO:0007669"/>
    <property type="project" value="UniProtKB-UniRule"/>
</dbReference>